<comment type="caution">
    <text evidence="8">The sequence shown here is derived from an EMBL/GenBank/DDBJ whole genome shotgun (WGS) entry which is preliminary data.</text>
</comment>
<evidence type="ECO:0000256" key="2">
    <source>
        <dbReference type="ARBA" id="ARBA00009677"/>
    </source>
</evidence>
<dbReference type="RefSeq" id="WP_169561413.1">
    <property type="nucleotide sequence ID" value="NZ_BSNF01000008.1"/>
</dbReference>
<accession>A0ABQ5U5Z7</accession>
<protein>
    <recommendedName>
        <fullName evidence="3 6">Flagellar basal body rod protein FlgB</fullName>
    </recommendedName>
</protein>
<evidence type="ECO:0000256" key="3">
    <source>
        <dbReference type="ARBA" id="ARBA00014376"/>
    </source>
</evidence>
<evidence type="ECO:0000256" key="4">
    <source>
        <dbReference type="ARBA" id="ARBA00023143"/>
    </source>
</evidence>
<dbReference type="Proteomes" id="UP001161409">
    <property type="component" value="Unassembled WGS sequence"/>
</dbReference>
<evidence type="ECO:0000259" key="7">
    <source>
        <dbReference type="Pfam" id="PF00460"/>
    </source>
</evidence>
<reference evidence="8" key="2">
    <citation type="submission" date="2023-01" db="EMBL/GenBank/DDBJ databases">
        <title>Draft genome sequence of Sneathiella chinensis strain NBRC 103408.</title>
        <authorList>
            <person name="Sun Q."/>
            <person name="Mori K."/>
        </authorList>
    </citation>
    <scope>NUCLEOTIDE SEQUENCE</scope>
    <source>
        <strain evidence="8">NBRC 103408</strain>
    </source>
</reference>
<evidence type="ECO:0000256" key="6">
    <source>
        <dbReference type="PIRNR" id="PIRNR002889"/>
    </source>
</evidence>
<dbReference type="InterPro" id="IPR006300">
    <property type="entry name" value="FlgB"/>
</dbReference>
<proteinExistence type="inferred from homology"/>
<keyword evidence="9" id="KW-1185">Reference proteome</keyword>
<dbReference type="InterPro" id="IPR001444">
    <property type="entry name" value="Flag_bb_rod_N"/>
</dbReference>
<keyword evidence="8" id="KW-0966">Cell projection</keyword>
<feature type="domain" description="Flagellar basal body rod protein N-terminal" evidence="7">
    <location>
        <begin position="15"/>
        <end position="38"/>
    </location>
</feature>
<dbReference type="EMBL" id="BSNF01000008">
    <property type="protein sequence ID" value="GLQ07334.1"/>
    <property type="molecule type" value="Genomic_DNA"/>
</dbReference>
<keyword evidence="8" id="KW-0282">Flagellum</keyword>
<reference evidence="8" key="1">
    <citation type="journal article" date="2014" name="Int. J. Syst. Evol. Microbiol.">
        <title>Complete genome of a new Firmicutes species belonging to the dominant human colonic microbiota ('Ruminococcus bicirculans') reveals two chromosomes and a selective capacity to utilize plant glucans.</title>
        <authorList>
            <consortium name="NISC Comparative Sequencing Program"/>
            <person name="Wegmann U."/>
            <person name="Louis P."/>
            <person name="Goesmann A."/>
            <person name="Henrissat B."/>
            <person name="Duncan S.H."/>
            <person name="Flint H.J."/>
        </authorList>
    </citation>
    <scope>NUCLEOTIDE SEQUENCE</scope>
    <source>
        <strain evidence="8">NBRC 103408</strain>
    </source>
</reference>
<organism evidence="8 9">
    <name type="scientific">Sneathiella chinensis</name>
    <dbReference type="NCBI Taxonomy" id="349750"/>
    <lineage>
        <taxon>Bacteria</taxon>
        <taxon>Pseudomonadati</taxon>
        <taxon>Pseudomonadota</taxon>
        <taxon>Alphaproteobacteria</taxon>
        <taxon>Sneathiellales</taxon>
        <taxon>Sneathiellaceae</taxon>
        <taxon>Sneathiella</taxon>
    </lineage>
</organism>
<sequence length="133" mass="15241">MSLQDIPLFSALTERMKWLTARQKVLSQNIANSDTPNYMAKDLKPQKFKDMVARPEEVKVQMVKTSSAHIQTAEKSDFTTKKIRDPYETTPTGNGVVLEEQMMNLAETQIQYQMTTSLYKKHVAMLKTALGRR</sequence>
<evidence type="ECO:0000313" key="8">
    <source>
        <dbReference type="EMBL" id="GLQ07334.1"/>
    </source>
</evidence>
<comment type="subcellular location">
    <subcellularLocation>
        <location evidence="1 6">Bacterial flagellum basal body</location>
    </subcellularLocation>
</comment>
<keyword evidence="4 6" id="KW-0975">Bacterial flagellum</keyword>
<name>A0ABQ5U5Z7_9PROT</name>
<dbReference type="Pfam" id="PF00460">
    <property type="entry name" value="Flg_bb_rod"/>
    <property type="match status" value="1"/>
</dbReference>
<evidence type="ECO:0000256" key="5">
    <source>
        <dbReference type="ARBA" id="ARBA00024934"/>
    </source>
</evidence>
<dbReference type="NCBIfam" id="TIGR01396">
    <property type="entry name" value="FlgB"/>
    <property type="match status" value="1"/>
</dbReference>
<evidence type="ECO:0000256" key="1">
    <source>
        <dbReference type="ARBA" id="ARBA00004117"/>
    </source>
</evidence>
<comment type="function">
    <text evidence="5 6">Structural component of flagellum, the bacterial motility apparatus. Part of the rod structure of flagellar basal body.</text>
</comment>
<dbReference type="PIRSF" id="PIRSF002889">
    <property type="entry name" value="Rod_FlgB"/>
    <property type="match status" value="1"/>
</dbReference>
<comment type="similarity">
    <text evidence="2 6">Belongs to the flagella basal body rod proteins family.</text>
</comment>
<comment type="subunit">
    <text evidence="6">The basal body constitutes a major portion of the flagellar organelle and consists of a number of rings mounted on a central rod.</text>
</comment>
<gene>
    <name evidence="8" type="ORF">GCM10007924_25550</name>
</gene>
<keyword evidence="8" id="KW-0969">Cilium</keyword>
<evidence type="ECO:0000313" key="9">
    <source>
        <dbReference type="Proteomes" id="UP001161409"/>
    </source>
</evidence>